<dbReference type="PANTHER" id="PTHR40448:SF1">
    <property type="entry name" value="TWO-COMPONENT SENSOR HISTIDINE KINASE"/>
    <property type="match status" value="1"/>
</dbReference>
<dbReference type="RefSeq" id="WP_094140018.1">
    <property type="nucleotide sequence ID" value="NZ_FZRA01000001.1"/>
</dbReference>
<dbReference type="Gene3D" id="3.30.565.10">
    <property type="entry name" value="Histidine kinase-like ATPase, C-terminal domain"/>
    <property type="match status" value="1"/>
</dbReference>
<dbReference type="Pfam" id="PF14501">
    <property type="entry name" value="HATPase_c_5"/>
    <property type="match status" value="1"/>
</dbReference>
<keyword evidence="1" id="KW-0812">Transmembrane</keyword>
<gene>
    <name evidence="3" type="ORF">SAMN05216470_0200</name>
</gene>
<evidence type="ECO:0000256" key="1">
    <source>
        <dbReference type="SAM" id="Phobius"/>
    </source>
</evidence>
<sequence length="438" mass="51214">MSHILIDYLLEAFYYPVIMIIYANVRGAKLKFWEIIVISLSFLIIDFTWFYTIVLRFFILAFLSYRRDKELPLSLDVFYACFPWVIESVFKRLVGFFILPIFGFGYTALDNKLIYIIVEASVVFLYFVLLKLSKINFQTFIELSEIKNLRKKLIFTDITMMFYYVLIEFLTGMEAYGGVNNLIYRQWLVVIYFIFFILMLFYMNRTYQNKLEKEIASAREQELRSLSAYSKQIEGLYEELRAFRHDYANILASLKEGIEQNDMGIVRHIYDSVLTDSADFIQNSKFNIGRLANIDDDAIKSLLSAKFLEAEANHIEVNLEVKDKIGAPSMPLLDYIRILAILCDNAIEAALEAENPAITIACFYQDDDYVLIVDNSTKEENIPVNLIYQKDYSSKGYGRGIGLKTIHQMMRKYPDLIVQTDSKNYHFCQTIRIKKAFD</sequence>
<dbReference type="AlphaFoldDB" id="A0A239R6X0"/>
<dbReference type="Proteomes" id="UP000214649">
    <property type="component" value="Unassembled WGS sequence"/>
</dbReference>
<dbReference type="GO" id="GO:0042802">
    <property type="term" value="F:identical protein binding"/>
    <property type="evidence" value="ECO:0007669"/>
    <property type="project" value="TreeGrafter"/>
</dbReference>
<feature type="transmembrane region" description="Helical" evidence="1">
    <location>
        <begin position="183"/>
        <end position="203"/>
    </location>
</feature>
<dbReference type="GO" id="GO:0016301">
    <property type="term" value="F:kinase activity"/>
    <property type="evidence" value="ECO:0007669"/>
    <property type="project" value="UniProtKB-KW"/>
</dbReference>
<feature type="transmembrane region" description="Helical" evidence="1">
    <location>
        <begin position="5"/>
        <end position="23"/>
    </location>
</feature>
<evidence type="ECO:0000313" key="4">
    <source>
        <dbReference type="Proteomes" id="UP000214649"/>
    </source>
</evidence>
<evidence type="ECO:0000313" key="3">
    <source>
        <dbReference type="EMBL" id="SNU06160.1"/>
    </source>
</evidence>
<organism evidence="3 4">
    <name type="scientific">Streptococcus equinus</name>
    <name type="common">Streptococcus bovis</name>
    <dbReference type="NCBI Taxonomy" id="1335"/>
    <lineage>
        <taxon>Bacteria</taxon>
        <taxon>Bacillati</taxon>
        <taxon>Bacillota</taxon>
        <taxon>Bacilli</taxon>
        <taxon>Lactobacillales</taxon>
        <taxon>Streptococcaceae</taxon>
        <taxon>Streptococcus</taxon>
    </lineage>
</organism>
<reference evidence="3 4" key="1">
    <citation type="submission" date="2017-07" db="EMBL/GenBank/DDBJ databases">
        <authorList>
            <person name="Sun Z.S."/>
            <person name="Albrecht U."/>
            <person name="Echele G."/>
            <person name="Lee C.C."/>
        </authorList>
    </citation>
    <scope>NUCLEOTIDE SEQUENCE [LARGE SCALE GENOMIC DNA]</scope>
    <source>
        <strain evidence="3 4">AR3</strain>
    </source>
</reference>
<feature type="transmembrane region" description="Helical" evidence="1">
    <location>
        <begin position="35"/>
        <end position="65"/>
    </location>
</feature>
<accession>A0A239R6X0</accession>
<dbReference type="InterPro" id="IPR032834">
    <property type="entry name" value="NatK-like_C"/>
</dbReference>
<feature type="domain" description="Sensor histidine kinase NatK-like C-terminal" evidence="2">
    <location>
        <begin position="332"/>
        <end position="433"/>
    </location>
</feature>
<feature type="transmembrane region" description="Helical" evidence="1">
    <location>
        <begin position="113"/>
        <end position="132"/>
    </location>
</feature>
<keyword evidence="1" id="KW-0472">Membrane</keyword>
<proteinExistence type="predicted"/>
<keyword evidence="3" id="KW-0808">Transferase</keyword>
<dbReference type="InterPro" id="IPR036890">
    <property type="entry name" value="HATPase_C_sf"/>
</dbReference>
<dbReference type="PANTHER" id="PTHR40448">
    <property type="entry name" value="TWO-COMPONENT SENSOR HISTIDINE KINASE"/>
    <property type="match status" value="1"/>
</dbReference>
<keyword evidence="3" id="KW-0418">Kinase</keyword>
<name>A0A239R6X0_STREI</name>
<protein>
    <submittedName>
        <fullName evidence="3">Two-component system, AgrA family, sensor histidine kinase AgrC</fullName>
    </submittedName>
</protein>
<dbReference type="EMBL" id="FZRA01000001">
    <property type="protein sequence ID" value="SNU06160.1"/>
    <property type="molecule type" value="Genomic_DNA"/>
</dbReference>
<dbReference type="SUPFAM" id="SSF55874">
    <property type="entry name" value="ATPase domain of HSP90 chaperone/DNA topoisomerase II/histidine kinase"/>
    <property type="match status" value="1"/>
</dbReference>
<evidence type="ECO:0000259" key="2">
    <source>
        <dbReference type="Pfam" id="PF14501"/>
    </source>
</evidence>
<feature type="transmembrane region" description="Helical" evidence="1">
    <location>
        <begin position="153"/>
        <end position="171"/>
    </location>
</feature>
<keyword evidence="1" id="KW-1133">Transmembrane helix</keyword>